<gene>
    <name evidence="1" type="ORF">IM811_005414</name>
</gene>
<accession>A0A8H7K792</accession>
<evidence type="ECO:0000313" key="2">
    <source>
        <dbReference type="Proteomes" id="UP000616885"/>
    </source>
</evidence>
<organism evidence="1 2">
    <name type="scientific">Bionectria ochroleuca</name>
    <name type="common">Gliocladium roseum</name>
    <dbReference type="NCBI Taxonomy" id="29856"/>
    <lineage>
        <taxon>Eukaryota</taxon>
        <taxon>Fungi</taxon>
        <taxon>Dikarya</taxon>
        <taxon>Ascomycota</taxon>
        <taxon>Pezizomycotina</taxon>
        <taxon>Sordariomycetes</taxon>
        <taxon>Hypocreomycetidae</taxon>
        <taxon>Hypocreales</taxon>
        <taxon>Bionectriaceae</taxon>
        <taxon>Clonostachys</taxon>
    </lineage>
</organism>
<protein>
    <submittedName>
        <fullName evidence="1">Uncharacterized protein</fullName>
    </submittedName>
</protein>
<dbReference type="AlphaFoldDB" id="A0A8H7K792"/>
<dbReference type="EMBL" id="JADCTT010000014">
    <property type="protein sequence ID" value="KAF9744633.1"/>
    <property type="molecule type" value="Genomic_DNA"/>
</dbReference>
<dbReference type="Proteomes" id="UP000616885">
    <property type="component" value="Unassembled WGS sequence"/>
</dbReference>
<name>A0A8H7K792_BIOOC</name>
<comment type="caution">
    <text evidence="1">The sequence shown here is derived from an EMBL/GenBank/DDBJ whole genome shotgun (WGS) entry which is preliminary data.</text>
</comment>
<sequence length="104" mass="11803">MLDYNSIRQNILFLREVSDLPSVQWPLGVFEWILGQKGLFSEVGLTESRIDGPENVMGMQTITEDEIRSTLTNNQYFGALETADQLDNFLYNDDFAGYMGLGDL</sequence>
<evidence type="ECO:0000313" key="1">
    <source>
        <dbReference type="EMBL" id="KAF9744633.1"/>
    </source>
</evidence>
<reference evidence="1" key="1">
    <citation type="submission" date="2020-10" db="EMBL/GenBank/DDBJ databases">
        <title>High-Quality Genome Resource of Clonostachys rosea strain S41 by Oxford Nanopore Long-Read Sequencing.</title>
        <authorList>
            <person name="Wang H."/>
        </authorList>
    </citation>
    <scope>NUCLEOTIDE SEQUENCE</scope>
    <source>
        <strain evidence="1">S41</strain>
    </source>
</reference>
<proteinExistence type="predicted"/>